<reference evidence="1 2" key="1">
    <citation type="journal article" date="2022" name="New Phytol.">
        <title>Ecological generalism drives hyperdiversity of secondary metabolite gene clusters in xylarialean endophytes.</title>
        <authorList>
            <person name="Franco M.E.E."/>
            <person name="Wisecaver J.H."/>
            <person name="Arnold A.E."/>
            <person name="Ju Y.M."/>
            <person name="Slot J.C."/>
            <person name="Ahrendt S."/>
            <person name="Moore L.P."/>
            <person name="Eastman K.E."/>
            <person name="Scott K."/>
            <person name="Konkel Z."/>
            <person name="Mondo S.J."/>
            <person name="Kuo A."/>
            <person name="Hayes R.D."/>
            <person name="Haridas S."/>
            <person name="Andreopoulos B."/>
            <person name="Riley R."/>
            <person name="LaButti K."/>
            <person name="Pangilinan J."/>
            <person name="Lipzen A."/>
            <person name="Amirebrahimi M."/>
            <person name="Yan J."/>
            <person name="Adam C."/>
            <person name="Keymanesh K."/>
            <person name="Ng V."/>
            <person name="Louie K."/>
            <person name="Northen T."/>
            <person name="Drula E."/>
            <person name="Henrissat B."/>
            <person name="Hsieh H.M."/>
            <person name="Youens-Clark K."/>
            <person name="Lutzoni F."/>
            <person name="Miadlikowska J."/>
            <person name="Eastwood D.C."/>
            <person name="Hamelin R.C."/>
            <person name="Grigoriev I.V."/>
            <person name="U'Ren J.M."/>
        </authorList>
    </citation>
    <scope>NUCLEOTIDE SEQUENCE [LARGE SCALE GENOMIC DNA]</scope>
    <source>
        <strain evidence="1 2">ER1909</strain>
    </source>
</reference>
<keyword evidence="2" id="KW-1185">Reference proteome</keyword>
<accession>A0ACC0DHS6</accession>
<sequence length="301" mass="33743">MQAFPTPVVLMNPLSSNHPSKCDYIDGYPSLAAFMASDRDKTTLIFKRFNRLSARNLLYLESELAELQTKLDAYDEQDRVDADSLQCARNWESFKRRAESQPERMQLIKQIRNTMKEYKEALAYESILAGQPSPDRNTLKPFIHHFFHGRPGEDDSFPTLGGASKHLYDDPNDLLVLRDKEEADRLSNFIQNNFGYLFREKNPTGASGVSQVGYASGDQMYTFISYLSTIFASMLLIISIVILYKVRSPDLKLGLISLFTVTFAASIGILTNAKRVEMFGATAAYAAVLVVFVSGDLGGKS</sequence>
<gene>
    <name evidence="1" type="ORF">F4821DRAFT_225808</name>
</gene>
<protein>
    <submittedName>
        <fullName evidence="1">Uncharacterized protein</fullName>
    </submittedName>
</protein>
<comment type="caution">
    <text evidence="1">The sequence shown here is derived from an EMBL/GenBank/DDBJ whole genome shotgun (WGS) entry which is preliminary data.</text>
</comment>
<dbReference type="Proteomes" id="UP001497680">
    <property type="component" value="Unassembled WGS sequence"/>
</dbReference>
<proteinExistence type="predicted"/>
<organism evidence="1 2">
    <name type="scientific">Hypoxylon rubiginosum</name>
    <dbReference type="NCBI Taxonomy" id="110542"/>
    <lineage>
        <taxon>Eukaryota</taxon>
        <taxon>Fungi</taxon>
        <taxon>Dikarya</taxon>
        <taxon>Ascomycota</taxon>
        <taxon>Pezizomycotina</taxon>
        <taxon>Sordariomycetes</taxon>
        <taxon>Xylariomycetidae</taxon>
        <taxon>Xylariales</taxon>
        <taxon>Hypoxylaceae</taxon>
        <taxon>Hypoxylon</taxon>
    </lineage>
</organism>
<dbReference type="EMBL" id="MU394285">
    <property type="protein sequence ID" value="KAI6091887.1"/>
    <property type="molecule type" value="Genomic_DNA"/>
</dbReference>
<name>A0ACC0DHS6_9PEZI</name>
<evidence type="ECO:0000313" key="2">
    <source>
        <dbReference type="Proteomes" id="UP001497680"/>
    </source>
</evidence>
<evidence type="ECO:0000313" key="1">
    <source>
        <dbReference type="EMBL" id="KAI6091887.1"/>
    </source>
</evidence>